<name>A0A1E5CC25_9GAMM</name>
<dbReference type="Proteomes" id="UP000095039">
    <property type="component" value="Unassembled WGS sequence"/>
</dbReference>
<dbReference type="AlphaFoldDB" id="A0A1E5CC25"/>
<keyword evidence="2" id="KW-1185">Reference proteome</keyword>
<gene>
    <name evidence="1" type="ORF">A1OK_20870</name>
</gene>
<comment type="caution">
    <text evidence="1">The sequence shown here is derived from an EMBL/GenBank/DDBJ whole genome shotgun (WGS) entry which is preliminary data.</text>
</comment>
<evidence type="ECO:0000313" key="2">
    <source>
        <dbReference type="Proteomes" id="UP000095039"/>
    </source>
</evidence>
<dbReference type="EMBL" id="AJWN02000032">
    <property type="protein sequence ID" value="OEE63039.1"/>
    <property type="molecule type" value="Genomic_DNA"/>
</dbReference>
<protein>
    <recommendedName>
        <fullName evidence="3">AraC family transcriptional regulator</fullName>
    </recommendedName>
</protein>
<evidence type="ECO:0008006" key="3">
    <source>
        <dbReference type="Google" id="ProtNLM"/>
    </source>
</evidence>
<evidence type="ECO:0000313" key="1">
    <source>
        <dbReference type="EMBL" id="OEE63039.1"/>
    </source>
</evidence>
<sequence>MKQAIEFNHYRADTMIIGARKKQHYASYLHVHKGTVLIRLGKAELPVCANQGFWLPIDCLNAVTIMKGSQVSTLNFSVRSTALLSNQAGFIEKSPLITGIIEQLHARQEKSNEDWDAPYGRLLRCARDYLATLTPHDITTDSFRLSMTSLDALGNGKALSEITGKALEHALGLSTEDIAVQLRVREWVRLYKSGRSIKKIALAVSLSETEVEQLLRQIAGIS</sequence>
<proteinExistence type="predicted"/>
<organism evidence="1 2">
    <name type="scientific">Enterovibrio norvegicus FF-454</name>
    <dbReference type="NCBI Taxonomy" id="1185651"/>
    <lineage>
        <taxon>Bacteria</taxon>
        <taxon>Pseudomonadati</taxon>
        <taxon>Pseudomonadota</taxon>
        <taxon>Gammaproteobacteria</taxon>
        <taxon>Vibrionales</taxon>
        <taxon>Vibrionaceae</taxon>
        <taxon>Enterovibrio</taxon>
    </lineage>
</organism>
<reference evidence="1 2" key="1">
    <citation type="journal article" date="2012" name="Science">
        <title>Ecological populations of bacteria act as socially cohesive units of antibiotic production and resistance.</title>
        <authorList>
            <person name="Cordero O.X."/>
            <person name="Wildschutte H."/>
            <person name="Kirkup B."/>
            <person name="Proehl S."/>
            <person name="Ngo L."/>
            <person name="Hussain F."/>
            <person name="Le Roux F."/>
            <person name="Mincer T."/>
            <person name="Polz M.F."/>
        </authorList>
    </citation>
    <scope>NUCLEOTIDE SEQUENCE [LARGE SCALE GENOMIC DNA]</scope>
    <source>
        <strain evidence="1 2">FF-454</strain>
    </source>
</reference>
<dbReference type="RefSeq" id="WP_016958745.1">
    <property type="nucleotide sequence ID" value="NZ_AJWN02000032.1"/>
</dbReference>
<accession>A0A1E5CC25</accession>